<dbReference type="RefSeq" id="WP_035127223.1">
    <property type="nucleotide sequence ID" value="NZ_JRHH01000004.1"/>
</dbReference>
<feature type="transmembrane region" description="Helical" evidence="6">
    <location>
        <begin position="70"/>
        <end position="86"/>
    </location>
</feature>
<keyword evidence="4 6" id="KW-1133">Transmembrane helix</keyword>
<proteinExistence type="predicted"/>
<name>A0A095SSX5_9FLAO</name>
<evidence type="ECO:0000256" key="2">
    <source>
        <dbReference type="ARBA" id="ARBA00022475"/>
    </source>
</evidence>
<dbReference type="PANTHER" id="PTHR40077:SF1">
    <property type="entry name" value="MEMBRANE PROTEIN"/>
    <property type="match status" value="1"/>
</dbReference>
<reference evidence="8 9" key="1">
    <citation type="submission" date="2014-09" db="EMBL/GenBank/DDBJ databases">
        <title>Whole Genome Shotgun of Flavobacterium aquatile LMG 4008.</title>
        <authorList>
            <person name="Gale A.N."/>
            <person name="Pipes S.E."/>
            <person name="Newman J.D."/>
        </authorList>
    </citation>
    <scope>NUCLEOTIDE SEQUENCE [LARGE SCALE GENOMIC DNA]</scope>
    <source>
        <strain evidence="8 9">LMG 4008</strain>
    </source>
</reference>
<dbReference type="OrthoDB" id="1121311at2"/>
<dbReference type="Proteomes" id="UP000029554">
    <property type="component" value="Unassembled WGS sequence"/>
</dbReference>
<comment type="caution">
    <text evidence="8">The sequence shown here is derived from an EMBL/GenBank/DDBJ whole genome shotgun (WGS) entry which is preliminary data.</text>
</comment>
<keyword evidence="9" id="KW-1185">Reference proteome</keyword>
<dbReference type="PANTHER" id="PTHR40077">
    <property type="entry name" value="MEMBRANE PROTEIN-RELATED"/>
    <property type="match status" value="1"/>
</dbReference>
<evidence type="ECO:0000256" key="3">
    <source>
        <dbReference type="ARBA" id="ARBA00022692"/>
    </source>
</evidence>
<evidence type="ECO:0000256" key="5">
    <source>
        <dbReference type="ARBA" id="ARBA00023136"/>
    </source>
</evidence>
<dbReference type="NCBIfam" id="TIGR03954">
    <property type="entry name" value="integ_memb_HG"/>
    <property type="match status" value="1"/>
</dbReference>
<feature type="transmembrane region" description="Helical" evidence="6">
    <location>
        <begin position="7"/>
        <end position="25"/>
    </location>
</feature>
<organism evidence="8 9">
    <name type="scientific">Flavobacterium aquatile LMG 4008 = ATCC 11947</name>
    <dbReference type="NCBI Taxonomy" id="1453498"/>
    <lineage>
        <taxon>Bacteria</taxon>
        <taxon>Pseudomonadati</taxon>
        <taxon>Bacteroidota</taxon>
        <taxon>Flavobacteriia</taxon>
        <taxon>Flavobacteriales</taxon>
        <taxon>Flavobacteriaceae</taxon>
        <taxon>Flavobacterium</taxon>
    </lineage>
</organism>
<dbReference type="EMBL" id="JRHH01000004">
    <property type="protein sequence ID" value="KGD67746.1"/>
    <property type="molecule type" value="Genomic_DNA"/>
</dbReference>
<evidence type="ECO:0000313" key="8">
    <source>
        <dbReference type="EMBL" id="KGD67746.1"/>
    </source>
</evidence>
<dbReference type="AlphaFoldDB" id="A0A095SSX5"/>
<evidence type="ECO:0000256" key="4">
    <source>
        <dbReference type="ARBA" id="ARBA00022989"/>
    </source>
</evidence>
<evidence type="ECO:0000313" key="9">
    <source>
        <dbReference type="Proteomes" id="UP000029554"/>
    </source>
</evidence>
<feature type="domain" description="DUF3817" evidence="7">
    <location>
        <begin position="3"/>
        <end position="91"/>
    </location>
</feature>
<keyword evidence="3 6" id="KW-0812">Transmembrane</keyword>
<accession>A0A095SSX5</accession>
<comment type="subcellular location">
    <subcellularLocation>
        <location evidence="1">Cell membrane</location>
        <topology evidence="1">Multi-pass membrane protein</topology>
    </subcellularLocation>
</comment>
<gene>
    <name evidence="8" type="ORF">LG45_11535</name>
</gene>
<keyword evidence="5 6" id="KW-0472">Membrane</keyword>
<dbReference type="InterPro" id="IPR023845">
    <property type="entry name" value="DUF3817_TM"/>
</dbReference>
<protein>
    <submittedName>
        <fullName evidence="8">Membrane protein</fullName>
    </submittedName>
</protein>
<dbReference type="eggNOG" id="COG2814">
    <property type="taxonomic scope" value="Bacteria"/>
</dbReference>
<dbReference type="STRING" id="1453498.LG45_11535"/>
<evidence type="ECO:0000256" key="6">
    <source>
        <dbReference type="SAM" id="Phobius"/>
    </source>
</evidence>
<sequence>MTKIFKFTAILEGISYLVLFANMLLVKPNNMILYKKLLYPIGMAHGVLFIGYVILAFLIKKSQNWSLKDFFIVQIASLLPFGTFYIEKKYVKNA</sequence>
<dbReference type="GO" id="GO:0005886">
    <property type="term" value="C:plasma membrane"/>
    <property type="evidence" value="ECO:0007669"/>
    <property type="project" value="UniProtKB-SubCell"/>
</dbReference>
<evidence type="ECO:0000256" key="1">
    <source>
        <dbReference type="ARBA" id="ARBA00004651"/>
    </source>
</evidence>
<evidence type="ECO:0000259" key="7">
    <source>
        <dbReference type="Pfam" id="PF12823"/>
    </source>
</evidence>
<feature type="transmembrane region" description="Helical" evidence="6">
    <location>
        <begin position="37"/>
        <end position="58"/>
    </location>
</feature>
<dbReference type="Pfam" id="PF12823">
    <property type="entry name" value="DUF3817"/>
    <property type="match status" value="1"/>
</dbReference>
<keyword evidence="2" id="KW-1003">Cell membrane</keyword>